<evidence type="ECO:0000256" key="1">
    <source>
        <dbReference type="SAM" id="MobiDB-lite"/>
    </source>
</evidence>
<dbReference type="AlphaFoldDB" id="A0A8J6F7H4"/>
<feature type="region of interest" description="Disordered" evidence="1">
    <location>
        <begin position="74"/>
        <end position="106"/>
    </location>
</feature>
<gene>
    <name evidence="2" type="ORF">GDO78_011274</name>
</gene>
<keyword evidence="3" id="KW-1185">Reference proteome</keyword>
<accession>A0A8J6F7H4</accession>
<dbReference type="Proteomes" id="UP000770717">
    <property type="component" value="Unassembled WGS sequence"/>
</dbReference>
<protein>
    <submittedName>
        <fullName evidence="2">Uncharacterized protein</fullName>
    </submittedName>
</protein>
<name>A0A8J6F7H4_ELECQ</name>
<feature type="compositionally biased region" description="Basic residues" evidence="1">
    <location>
        <begin position="78"/>
        <end position="93"/>
    </location>
</feature>
<organism evidence="2 3">
    <name type="scientific">Eleutherodactylus coqui</name>
    <name type="common">Puerto Rican coqui</name>
    <dbReference type="NCBI Taxonomy" id="57060"/>
    <lineage>
        <taxon>Eukaryota</taxon>
        <taxon>Metazoa</taxon>
        <taxon>Chordata</taxon>
        <taxon>Craniata</taxon>
        <taxon>Vertebrata</taxon>
        <taxon>Euteleostomi</taxon>
        <taxon>Amphibia</taxon>
        <taxon>Batrachia</taxon>
        <taxon>Anura</taxon>
        <taxon>Neobatrachia</taxon>
        <taxon>Hyloidea</taxon>
        <taxon>Eleutherodactylidae</taxon>
        <taxon>Eleutherodactylinae</taxon>
        <taxon>Eleutherodactylus</taxon>
        <taxon>Eleutherodactylus</taxon>
    </lineage>
</organism>
<sequence length="106" mass="11871">MVINIGIRGGFATEALPTGRRCPRGGCSQGAVCAHASSSNKVASAHQKLRRNPHGVVRPLMWILRCRHLREQQDAAHRMKGRQRRRRRPRSHISLHSGSFGPFCNI</sequence>
<reference evidence="2" key="1">
    <citation type="thesis" date="2020" institute="ProQuest LLC" country="789 East Eisenhower Parkway, Ann Arbor, MI, USA">
        <title>Comparative Genomics and Chromosome Evolution.</title>
        <authorList>
            <person name="Mudd A.B."/>
        </authorList>
    </citation>
    <scope>NUCLEOTIDE SEQUENCE</scope>
    <source>
        <strain evidence="2">HN-11 Male</strain>
        <tissue evidence="2">Kidney and liver</tissue>
    </source>
</reference>
<comment type="caution">
    <text evidence="2">The sequence shown here is derived from an EMBL/GenBank/DDBJ whole genome shotgun (WGS) entry which is preliminary data.</text>
</comment>
<dbReference type="EMBL" id="WNTK01000006">
    <property type="protein sequence ID" value="KAG9482514.1"/>
    <property type="molecule type" value="Genomic_DNA"/>
</dbReference>
<evidence type="ECO:0000313" key="3">
    <source>
        <dbReference type="Proteomes" id="UP000770717"/>
    </source>
</evidence>
<proteinExistence type="predicted"/>
<evidence type="ECO:0000313" key="2">
    <source>
        <dbReference type="EMBL" id="KAG9482514.1"/>
    </source>
</evidence>